<accession>A0A1E5V7M0</accession>
<protein>
    <submittedName>
        <fullName evidence="2">Uncharacterized protein</fullName>
    </submittedName>
</protein>
<name>A0A1E5V7M0_9POAL</name>
<feature type="compositionally biased region" description="Basic and acidic residues" evidence="1">
    <location>
        <begin position="192"/>
        <end position="212"/>
    </location>
</feature>
<dbReference type="Proteomes" id="UP000095767">
    <property type="component" value="Unassembled WGS sequence"/>
</dbReference>
<feature type="compositionally biased region" description="Basic and acidic residues" evidence="1">
    <location>
        <begin position="112"/>
        <end position="123"/>
    </location>
</feature>
<evidence type="ECO:0000256" key="1">
    <source>
        <dbReference type="SAM" id="MobiDB-lite"/>
    </source>
</evidence>
<feature type="region of interest" description="Disordered" evidence="1">
    <location>
        <begin position="26"/>
        <end position="48"/>
    </location>
</feature>
<feature type="compositionally biased region" description="Basic and acidic residues" evidence="1">
    <location>
        <begin position="435"/>
        <end position="447"/>
    </location>
</feature>
<proteinExistence type="predicted"/>
<comment type="caution">
    <text evidence="2">The sequence shown here is derived from an EMBL/GenBank/DDBJ whole genome shotgun (WGS) entry which is preliminary data.</text>
</comment>
<dbReference type="STRING" id="888268.A0A1E5V7M0"/>
<dbReference type="EMBL" id="LWDX02048661">
    <property type="protein sequence ID" value="OEL21142.1"/>
    <property type="molecule type" value="Genomic_DNA"/>
</dbReference>
<evidence type="ECO:0000313" key="3">
    <source>
        <dbReference type="Proteomes" id="UP000095767"/>
    </source>
</evidence>
<dbReference type="OrthoDB" id="690445at2759"/>
<dbReference type="AlphaFoldDB" id="A0A1E5V7M0"/>
<organism evidence="2 3">
    <name type="scientific">Dichanthelium oligosanthes</name>
    <dbReference type="NCBI Taxonomy" id="888268"/>
    <lineage>
        <taxon>Eukaryota</taxon>
        <taxon>Viridiplantae</taxon>
        <taxon>Streptophyta</taxon>
        <taxon>Embryophyta</taxon>
        <taxon>Tracheophyta</taxon>
        <taxon>Spermatophyta</taxon>
        <taxon>Magnoliopsida</taxon>
        <taxon>Liliopsida</taxon>
        <taxon>Poales</taxon>
        <taxon>Poaceae</taxon>
        <taxon>PACMAD clade</taxon>
        <taxon>Panicoideae</taxon>
        <taxon>Panicodae</taxon>
        <taxon>Paniceae</taxon>
        <taxon>Dichantheliinae</taxon>
        <taxon>Dichanthelium</taxon>
    </lineage>
</organism>
<feature type="compositionally biased region" description="Polar residues" evidence="1">
    <location>
        <begin position="167"/>
        <end position="176"/>
    </location>
</feature>
<reference evidence="2 3" key="1">
    <citation type="submission" date="2016-09" db="EMBL/GenBank/DDBJ databases">
        <title>The draft genome of Dichanthelium oligosanthes: A C3 panicoid grass species.</title>
        <authorList>
            <person name="Studer A.J."/>
            <person name="Schnable J.C."/>
            <person name="Brutnell T.P."/>
        </authorList>
    </citation>
    <scope>NUCLEOTIDE SEQUENCE [LARGE SCALE GENOMIC DNA]</scope>
    <source>
        <strain evidence="3">cv. Kellogg 1175</strain>
        <tissue evidence="2">Leaf</tissue>
    </source>
</reference>
<keyword evidence="3" id="KW-1185">Reference proteome</keyword>
<sequence>MGCGTSKEAVVKGNSGTSRCNRFRKKSSVVVDATQPSRGPLPSDDGSAVFAKANDEVIADTKDKATTSTQKAIAEEKKEEGINNKADQVVKDKKEAFAVKEGNVASPANAIPDKKEDESKKDEVINRDAKEVITIKGKEVLTEKATKDKEQEEDKKDVLKDKMVANQKANVASTESAIAEGKEDVVEIPMEGDVKDKKNEGDNGEMAIKENDEAALTENDASSEDDDKENKEDDSVTFPVAMVTEEDGSVTFRVPDDAATKDDDSVTFPTALATKNSNIVAMVTEEDGSVTFAVPVAPVSKDDDSVTSAAAPETKDDGVVAMVTEEDGTVTVAKPVALVTKDGHSVTFVATPMTKDDDNVTLAAAPTTKDNGIVTLTAAQVEEEVAEQSEHSEDNKEVKNEAELPEPTVFEDEESTTEVDGTTDGEEEGVAEQSKPSEDNEVKKEAELPDPTVVEQVVAEQSKPSEDNEKVKNEAELPDPTVVDQVVSEQSKPSEDNEEVKNEAELPDPTVVEQVVTEVVEALKVEEEGRVDTVGEIKVEQDKKSVSKEPEDENSSAVLRDKDGKSDGKQLIDSKETITTEEKIEELAVPEKENDVEKAPAPSASALN</sequence>
<feature type="region of interest" description="Disordered" evidence="1">
    <location>
        <begin position="140"/>
        <end position="264"/>
    </location>
</feature>
<feature type="compositionally biased region" description="Basic and acidic residues" evidence="1">
    <location>
        <begin position="140"/>
        <end position="163"/>
    </location>
</feature>
<evidence type="ECO:0000313" key="2">
    <source>
        <dbReference type="EMBL" id="OEL21142.1"/>
    </source>
</evidence>
<feature type="compositionally biased region" description="Acidic residues" evidence="1">
    <location>
        <begin position="409"/>
        <end position="430"/>
    </location>
</feature>
<feature type="region of interest" description="Disordered" evidence="1">
    <location>
        <begin position="383"/>
        <end position="513"/>
    </location>
</feature>
<feature type="compositionally biased region" description="Basic and acidic residues" evidence="1">
    <location>
        <begin position="463"/>
        <end position="475"/>
    </location>
</feature>
<feature type="compositionally biased region" description="Basic and acidic residues" evidence="1">
    <location>
        <begin position="539"/>
        <end position="549"/>
    </location>
</feature>
<gene>
    <name evidence="2" type="ORF">BAE44_0017838</name>
</gene>
<feature type="region of interest" description="Disordered" evidence="1">
    <location>
        <begin position="539"/>
        <end position="608"/>
    </location>
</feature>
<feature type="compositionally biased region" description="Basic and acidic residues" evidence="1">
    <location>
        <begin position="559"/>
        <end position="598"/>
    </location>
</feature>
<feature type="compositionally biased region" description="Basic and acidic residues" evidence="1">
    <location>
        <begin position="492"/>
        <end position="504"/>
    </location>
</feature>
<feature type="compositionally biased region" description="Basic and acidic residues" evidence="1">
    <location>
        <begin position="254"/>
        <end position="264"/>
    </location>
</feature>
<feature type="compositionally biased region" description="Basic and acidic residues" evidence="1">
    <location>
        <begin position="388"/>
        <end position="402"/>
    </location>
</feature>
<feature type="region of interest" description="Disordered" evidence="1">
    <location>
        <begin position="100"/>
        <end position="123"/>
    </location>
</feature>